<keyword evidence="1" id="KW-0812">Transmembrane</keyword>
<protein>
    <recommendedName>
        <fullName evidence="4">DUF3021 domain-containing protein</fullName>
    </recommendedName>
</protein>
<keyword evidence="1" id="KW-0472">Membrane</keyword>
<keyword evidence="1" id="KW-1133">Transmembrane helix</keyword>
<name>A0A1T4KA35_9FIRM</name>
<proteinExistence type="predicted"/>
<evidence type="ECO:0000313" key="2">
    <source>
        <dbReference type="EMBL" id="SJZ39279.1"/>
    </source>
</evidence>
<dbReference type="EMBL" id="FUWY01000001">
    <property type="protein sequence ID" value="SJZ39279.1"/>
    <property type="molecule type" value="Genomic_DNA"/>
</dbReference>
<dbReference type="RefSeq" id="WP_078710871.1">
    <property type="nucleotide sequence ID" value="NZ_FUWY01000001.1"/>
</dbReference>
<organism evidence="2 3">
    <name type="scientific">Anaerorhabdus furcosa</name>
    <dbReference type="NCBI Taxonomy" id="118967"/>
    <lineage>
        <taxon>Bacteria</taxon>
        <taxon>Bacillati</taxon>
        <taxon>Bacillota</taxon>
        <taxon>Erysipelotrichia</taxon>
        <taxon>Erysipelotrichales</taxon>
        <taxon>Erysipelotrichaceae</taxon>
        <taxon>Anaerorhabdus</taxon>
    </lineage>
</organism>
<feature type="transmembrane region" description="Helical" evidence="1">
    <location>
        <begin position="12"/>
        <end position="32"/>
    </location>
</feature>
<dbReference type="Proteomes" id="UP000243297">
    <property type="component" value="Unassembled WGS sequence"/>
</dbReference>
<evidence type="ECO:0000313" key="3">
    <source>
        <dbReference type="Proteomes" id="UP000243297"/>
    </source>
</evidence>
<dbReference type="Pfam" id="PF11457">
    <property type="entry name" value="DUF3021"/>
    <property type="match status" value="1"/>
</dbReference>
<accession>A0A1T4KA35</accession>
<gene>
    <name evidence="2" type="ORF">SAMN02745191_0433</name>
</gene>
<dbReference type="OrthoDB" id="1698302at2"/>
<keyword evidence="3" id="KW-1185">Reference proteome</keyword>
<dbReference type="STRING" id="118967.SAMN02745191_0433"/>
<feature type="transmembrane region" description="Helical" evidence="1">
    <location>
        <begin position="114"/>
        <end position="136"/>
    </location>
</feature>
<evidence type="ECO:0008006" key="4">
    <source>
        <dbReference type="Google" id="ProtNLM"/>
    </source>
</evidence>
<evidence type="ECO:0000256" key="1">
    <source>
        <dbReference type="SAM" id="Phobius"/>
    </source>
</evidence>
<feature type="transmembrane region" description="Helical" evidence="1">
    <location>
        <begin position="52"/>
        <end position="75"/>
    </location>
</feature>
<dbReference type="InterPro" id="IPR021560">
    <property type="entry name" value="DUF3021"/>
</dbReference>
<reference evidence="3" key="1">
    <citation type="submission" date="2017-02" db="EMBL/GenBank/DDBJ databases">
        <authorList>
            <person name="Varghese N."/>
            <person name="Submissions S."/>
        </authorList>
    </citation>
    <scope>NUCLEOTIDE SEQUENCE [LARGE SCALE GENOMIC DNA]</scope>
    <source>
        <strain evidence="3">ATCC 25662</strain>
    </source>
</reference>
<dbReference type="AlphaFoldDB" id="A0A1T4KA35"/>
<feature type="transmembrane region" description="Helical" evidence="1">
    <location>
        <begin position="87"/>
        <end position="108"/>
    </location>
</feature>
<sequence>MKKKIIVQGCLGAIIGVSISFIIPLFISMVIGDGNYYPVALEMQEVYKTQLGAVQIQVVLSLLYGVAWGIAPLVFQIERWSLLRQTITHLALTSLSTFPVAYLCFWMDHNFKSILIYFSIFFFIYTMIWIFSYMMIRNNIKEMNRKIKSI</sequence>